<dbReference type="Pfam" id="PF08732">
    <property type="entry name" value="HIM1"/>
    <property type="match status" value="1"/>
</dbReference>
<accession>A0A510I6J2</accession>
<protein>
    <submittedName>
        <fullName evidence="1">Nucleoside-diphosphate sugar epimerase</fullName>
    </submittedName>
</protein>
<name>A0A510I6J2_9VIBR</name>
<dbReference type="EMBL" id="AP019798">
    <property type="protein sequence ID" value="BBL89091.1"/>
    <property type="molecule type" value="Genomic_DNA"/>
</dbReference>
<reference evidence="2" key="1">
    <citation type="submission" date="2019-07" db="EMBL/GenBank/DDBJ databases">
        <title>Complete Genome Sequences of Vibrion rotiferianus strain AM7.</title>
        <authorList>
            <person name="Miyazaki K."/>
            <person name="Wiseschart A."/>
            <person name="Pootanakit K."/>
            <person name="Ishimori K."/>
            <person name="Kitahara K."/>
        </authorList>
    </citation>
    <scope>NUCLEOTIDE SEQUENCE [LARGE SCALE GENOMIC DNA]</scope>
    <source>
        <strain evidence="2">AM7</strain>
    </source>
</reference>
<dbReference type="AlphaFoldDB" id="A0A510I6J2"/>
<dbReference type="Proteomes" id="UP000315115">
    <property type="component" value="Chromosome 1"/>
</dbReference>
<dbReference type="PANTHER" id="PTHR14097:SF7">
    <property type="entry name" value="OXIDOREDUCTASE HTATIP2"/>
    <property type="match status" value="1"/>
</dbReference>
<organism evidence="1 2">
    <name type="scientific">Vibrio rotiferianus</name>
    <dbReference type="NCBI Taxonomy" id="190895"/>
    <lineage>
        <taxon>Bacteria</taxon>
        <taxon>Pseudomonadati</taxon>
        <taxon>Pseudomonadota</taxon>
        <taxon>Gammaproteobacteria</taxon>
        <taxon>Vibrionales</taxon>
        <taxon>Vibrionaceae</taxon>
        <taxon>Vibrio</taxon>
    </lineage>
</organism>
<dbReference type="InterPro" id="IPR014843">
    <property type="entry name" value="Him1/Fmp52"/>
</dbReference>
<evidence type="ECO:0000313" key="2">
    <source>
        <dbReference type="Proteomes" id="UP000315115"/>
    </source>
</evidence>
<dbReference type="Gene3D" id="3.40.50.720">
    <property type="entry name" value="NAD(P)-binding Rossmann-like Domain"/>
    <property type="match status" value="1"/>
</dbReference>
<dbReference type="PANTHER" id="PTHR14097">
    <property type="entry name" value="OXIDOREDUCTASE HTATIP2"/>
    <property type="match status" value="1"/>
</dbReference>
<dbReference type="InterPro" id="IPR036291">
    <property type="entry name" value="NAD(P)-bd_dom_sf"/>
</dbReference>
<evidence type="ECO:0000313" key="1">
    <source>
        <dbReference type="EMBL" id="BBL89091.1"/>
    </source>
</evidence>
<gene>
    <name evidence="1" type="ORF">VroAM7_17440</name>
</gene>
<proteinExistence type="predicted"/>
<sequence>MMSNDSNTCVIIAGATGLVGKEVIANLLSQPSIETVYSLSRRALSDIADTESKIVPIIDAELSIHNWDEQQPTPSIGVICLGTTLKQAGSKEALRKVDVELVCKVAQQMKMIGVKRIAIVSSLGAKASSFSHYLACKGQMEKNIEKMGFEEVVFARPGPLVGQRDTPRTDERLIQSLSKVTRPLMWGKLADFVPIQARDVAKAMIYQLFSYQEEPTVYLHRREMLDLIKHFG</sequence>
<dbReference type="SUPFAM" id="SSF51735">
    <property type="entry name" value="NAD(P)-binding Rossmann-fold domains"/>
    <property type="match status" value="1"/>
</dbReference>